<dbReference type="Proteomes" id="UP000077266">
    <property type="component" value="Unassembled WGS sequence"/>
</dbReference>
<gene>
    <name evidence="4" type="ORF">EXIGLDRAFT_671895</name>
</gene>
<dbReference type="Gene3D" id="3.40.50.720">
    <property type="entry name" value="NAD(P)-binding Rossmann-like Domain"/>
    <property type="match status" value="1"/>
</dbReference>
<feature type="transmembrane region" description="Helical" evidence="3">
    <location>
        <begin position="6"/>
        <end position="34"/>
    </location>
</feature>
<dbReference type="InParanoid" id="A0A165K497"/>
<reference evidence="4 5" key="1">
    <citation type="journal article" date="2016" name="Mol. Biol. Evol.">
        <title>Comparative Genomics of Early-Diverging Mushroom-Forming Fungi Provides Insights into the Origins of Lignocellulose Decay Capabilities.</title>
        <authorList>
            <person name="Nagy L.G."/>
            <person name="Riley R."/>
            <person name="Tritt A."/>
            <person name="Adam C."/>
            <person name="Daum C."/>
            <person name="Floudas D."/>
            <person name="Sun H."/>
            <person name="Yadav J.S."/>
            <person name="Pangilinan J."/>
            <person name="Larsson K.H."/>
            <person name="Matsuura K."/>
            <person name="Barry K."/>
            <person name="Labutti K."/>
            <person name="Kuo R."/>
            <person name="Ohm R.A."/>
            <person name="Bhattacharya S.S."/>
            <person name="Shirouzu T."/>
            <person name="Yoshinaga Y."/>
            <person name="Martin F.M."/>
            <person name="Grigoriev I.V."/>
            <person name="Hibbett D.S."/>
        </authorList>
    </citation>
    <scope>NUCLEOTIDE SEQUENCE [LARGE SCALE GENOMIC DNA]</scope>
    <source>
        <strain evidence="4 5">HHB12029</strain>
    </source>
</reference>
<keyword evidence="2" id="KW-0560">Oxidoreductase</keyword>
<dbReference type="InterPro" id="IPR002347">
    <property type="entry name" value="SDR_fam"/>
</dbReference>
<keyword evidence="3" id="KW-0472">Membrane</keyword>
<dbReference type="AlphaFoldDB" id="A0A165K497"/>
<organism evidence="4 5">
    <name type="scientific">Exidia glandulosa HHB12029</name>
    <dbReference type="NCBI Taxonomy" id="1314781"/>
    <lineage>
        <taxon>Eukaryota</taxon>
        <taxon>Fungi</taxon>
        <taxon>Dikarya</taxon>
        <taxon>Basidiomycota</taxon>
        <taxon>Agaricomycotina</taxon>
        <taxon>Agaricomycetes</taxon>
        <taxon>Auriculariales</taxon>
        <taxon>Exidiaceae</taxon>
        <taxon>Exidia</taxon>
    </lineage>
</organism>
<dbReference type="InterPro" id="IPR051019">
    <property type="entry name" value="VLCFA-Steroid_DH"/>
</dbReference>
<keyword evidence="3" id="KW-0812">Transmembrane</keyword>
<protein>
    <submittedName>
        <fullName evidence="4">NAD(P)-binding protein</fullName>
    </submittedName>
</protein>
<dbReference type="STRING" id="1314781.A0A165K497"/>
<comment type="similarity">
    <text evidence="1">Belongs to the short-chain dehydrogenases/reductases (SDR) family.</text>
</comment>
<dbReference type="PANTHER" id="PTHR43899">
    <property type="entry name" value="RH59310P"/>
    <property type="match status" value="1"/>
</dbReference>
<dbReference type="OrthoDB" id="47007at2759"/>
<dbReference type="EMBL" id="KV425952">
    <property type="protein sequence ID" value="KZV95764.1"/>
    <property type="molecule type" value="Genomic_DNA"/>
</dbReference>
<dbReference type="InterPro" id="IPR036291">
    <property type="entry name" value="NAD(P)-bd_dom_sf"/>
</dbReference>
<evidence type="ECO:0000313" key="5">
    <source>
        <dbReference type="Proteomes" id="UP000077266"/>
    </source>
</evidence>
<dbReference type="Pfam" id="PF00106">
    <property type="entry name" value="adh_short"/>
    <property type="match status" value="1"/>
</dbReference>
<dbReference type="PANTHER" id="PTHR43899:SF13">
    <property type="entry name" value="RH59310P"/>
    <property type="match status" value="1"/>
</dbReference>
<accession>A0A165K497</accession>
<name>A0A165K497_EXIGL</name>
<dbReference type="SUPFAM" id="SSF51735">
    <property type="entry name" value="NAD(P)-binding Rossmann-fold domains"/>
    <property type="match status" value="1"/>
</dbReference>
<dbReference type="PRINTS" id="PR00081">
    <property type="entry name" value="GDHRDH"/>
</dbReference>
<evidence type="ECO:0000313" key="4">
    <source>
        <dbReference type="EMBL" id="KZV95764.1"/>
    </source>
</evidence>
<keyword evidence="5" id="KW-1185">Reference proteome</keyword>
<keyword evidence="3" id="KW-1133">Transmembrane helix</keyword>
<dbReference type="GO" id="GO:0016491">
    <property type="term" value="F:oxidoreductase activity"/>
    <property type="evidence" value="ECO:0007669"/>
    <property type="project" value="UniProtKB-KW"/>
</dbReference>
<evidence type="ECO:0000256" key="3">
    <source>
        <dbReference type="SAM" id="Phobius"/>
    </source>
</evidence>
<sequence length="319" mass="35350">MSALNIAAYVFGVIGLLTVAAKVYRLLVFTYVYFPGLHDRKIDRYRWSQKPYALVTASTDGIGKALATELYRRGFNLIIHGRNPDKLAAVREGILAAGSQDGDVKIWLEDAGKGRWDPVQLLALTDSLDLTVVALVNGGSEVKMYPIDAQTEDELQHTMSFNFFFSVFVIRTLLPSLRSTATRGPVTLFGFGSFATLTAPPYLSVYGAAKCALEFILRNVAADERFAKRHNLNIKYIQLAGVNTAGNPSKPDYITATGEAFAKDIVRRIDAPWRWAAANPVHAIMAYFVGLLPERMAEGMVVKEMERQFGPDFKEKKSD</sequence>
<proteinExistence type="inferred from homology"/>
<evidence type="ECO:0000256" key="2">
    <source>
        <dbReference type="ARBA" id="ARBA00023002"/>
    </source>
</evidence>
<dbReference type="GO" id="GO:0005783">
    <property type="term" value="C:endoplasmic reticulum"/>
    <property type="evidence" value="ECO:0007669"/>
    <property type="project" value="TreeGrafter"/>
</dbReference>
<evidence type="ECO:0000256" key="1">
    <source>
        <dbReference type="ARBA" id="ARBA00006484"/>
    </source>
</evidence>